<proteinExistence type="predicted"/>
<evidence type="ECO:0000313" key="3">
    <source>
        <dbReference type="EMBL" id="AYL95353.1"/>
    </source>
</evidence>
<dbReference type="KEGG" id="muh:HYN43_008610"/>
<accession>A0A494VV91</accession>
<evidence type="ECO:0000313" key="4">
    <source>
        <dbReference type="Proteomes" id="UP000270046"/>
    </source>
</evidence>
<protein>
    <recommendedName>
        <fullName evidence="2">PH domain-containing protein</fullName>
    </recommendedName>
</protein>
<keyword evidence="4" id="KW-1185">Reference proteome</keyword>
<dbReference type="OrthoDB" id="662406at2"/>
<feature type="transmembrane region" description="Helical" evidence="1">
    <location>
        <begin position="169"/>
        <end position="190"/>
    </location>
</feature>
<gene>
    <name evidence="3" type="ORF">HYN43_008610</name>
</gene>
<dbReference type="Pfam" id="PF26566">
    <property type="entry name" value="PH_40"/>
    <property type="match status" value="1"/>
</dbReference>
<dbReference type="AlphaFoldDB" id="A0A494VV91"/>
<keyword evidence="1" id="KW-0472">Membrane</keyword>
<keyword evidence="1" id="KW-0812">Transmembrane</keyword>
<name>A0A494VV91_9SPHI</name>
<organism evidence="3 4">
    <name type="scientific">Mucilaginibacter celer</name>
    <dbReference type="NCBI Taxonomy" id="2305508"/>
    <lineage>
        <taxon>Bacteria</taxon>
        <taxon>Pseudomonadati</taxon>
        <taxon>Bacteroidota</taxon>
        <taxon>Sphingobacteriia</taxon>
        <taxon>Sphingobacteriales</taxon>
        <taxon>Sphingobacteriaceae</taxon>
        <taxon>Mucilaginibacter</taxon>
    </lineage>
</organism>
<dbReference type="EMBL" id="CP032869">
    <property type="protein sequence ID" value="AYL95353.1"/>
    <property type="molecule type" value="Genomic_DNA"/>
</dbReference>
<feature type="domain" description="PH" evidence="2">
    <location>
        <begin position="133"/>
        <end position="265"/>
    </location>
</feature>
<dbReference type="RefSeq" id="WP_119409055.1">
    <property type="nucleotide sequence ID" value="NZ_CP032869.1"/>
</dbReference>
<keyword evidence="1" id="KW-1133">Transmembrane helix</keyword>
<evidence type="ECO:0000256" key="1">
    <source>
        <dbReference type="SAM" id="Phobius"/>
    </source>
</evidence>
<sequence length="278" mass="32130">MLQLVSKLQHNTYEKGEFSDEQPRDLDETIRLIKDFPWDAERALTDIQLTGPSVTIQDNDLNYLKLGLFFNGKFCVYYLDNHNHLYEYHAPSIDEACNQIEAFFNQTLDLKSYEKHFFNIGNQPHFKTANFIYRVNPLKIFAMASGVSVYILSFIAFTSVGVFKPGDKSALNFSIVGVILVGMLIGYIFLRQMEGRHQYLQISRGKTSFLYGKDKEHIQTYDKLDIEVINYKVGNKGAITNIEIIFKDGRFIKPRHLIDGNTLLAKFPEKLHIRLNAR</sequence>
<feature type="transmembrane region" description="Helical" evidence="1">
    <location>
        <begin position="140"/>
        <end position="163"/>
    </location>
</feature>
<dbReference type="InterPro" id="IPR058916">
    <property type="entry name" value="PH_40"/>
</dbReference>
<reference evidence="3 4" key="1">
    <citation type="submission" date="2018-10" db="EMBL/GenBank/DDBJ databases">
        <title>Genome sequencing of Mucilaginibacter sp. HYN0043.</title>
        <authorList>
            <person name="Kim M."/>
            <person name="Yi H."/>
        </authorList>
    </citation>
    <scope>NUCLEOTIDE SEQUENCE [LARGE SCALE GENOMIC DNA]</scope>
    <source>
        <strain evidence="3 4">HYN0043</strain>
    </source>
</reference>
<evidence type="ECO:0000259" key="2">
    <source>
        <dbReference type="Pfam" id="PF26566"/>
    </source>
</evidence>
<dbReference type="Proteomes" id="UP000270046">
    <property type="component" value="Chromosome"/>
</dbReference>